<dbReference type="Proteomes" id="UP001244640">
    <property type="component" value="Unassembled WGS sequence"/>
</dbReference>
<keyword evidence="8" id="KW-1185">Reference proteome</keyword>
<evidence type="ECO:0000313" key="8">
    <source>
        <dbReference type="Proteomes" id="UP001244640"/>
    </source>
</evidence>
<gene>
    <name evidence="7" type="ORF">QE382_000080</name>
</gene>
<evidence type="ECO:0000256" key="1">
    <source>
        <dbReference type="ARBA" id="ARBA00004141"/>
    </source>
</evidence>
<proteinExistence type="inferred from homology"/>
<dbReference type="PANTHER" id="PTHR21716:SF62">
    <property type="entry name" value="TRANSPORT PROTEIN YDBI-RELATED"/>
    <property type="match status" value="1"/>
</dbReference>
<keyword evidence="4 6" id="KW-1133">Transmembrane helix</keyword>
<organism evidence="7 8">
    <name type="scientific">Sphingobacterium zeae</name>
    <dbReference type="NCBI Taxonomy" id="1776859"/>
    <lineage>
        <taxon>Bacteria</taxon>
        <taxon>Pseudomonadati</taxon>
        <taxon>Bacteroidota</taxon>
        <taxon>Sphingobacteriia</taxon>
        <taxon>Sphingobacteriales</taxon>
        <taxon>Sphingobacteriaceae</taxon>
        <taxon>Sphingobacterium</taxon>
    </lineage>
</organism>
<feature type="transmembrane region" description="Helical" evidence="6">
    <location>
        <begin position="12"/>
        <end position="30"/>
    </location>
</feature>
<keyword evidence="5 6" id="KW-0472">Membrane</keyword>
<evidence type="ECO:0000256" key="6">
    <source>
        <dbReference type="SAM" id="Phobius"/>
    </source>
</evidence>
<sequence length="357" mass="39618">MLKLPMTSIYKKTAAVCIVVLLFLMMTVLFVKATTLLLLLFGGILFSILFHAISDKIRQWTGCHTKISLLLAIVWVIVFCSGISYFIGNTAVTQYKELAATLPEMIDNLQRYLANTNWGSYLIDNIDSAEDQVNTVIQHLPQVFSGTFGFFGDLYAFLFLGIFIMISPREYMIGILSLFPDQNKQTVETVLDKVGEQLKIWLKVQLLDMLFIFTLTAISLLILGIDLWLILALIAGLLTFIPNLGPTLALVPAALVGLLDGPATALYIIAIFVGVQIIESAVFAPFVQKKMLSLPPAMVLFFQLLMGTLTGPLGLLFATPILVAIVNFVNEIYVMRVLKQETAGELIEEIENLKQEN</sequence>
<evidence type="ECO:0000256" key="3">
    <source>
        <dbReference type="ARBA" id="ARBA00022692"/>
    </source>
</evidence>
<evidence type="ECO:0000256" key="2">
    <source>
        <dbReference type="ARBA" id="ARBA00009773"/>
    </source>
</evidence>
<comment type="similarity">
    <text evidence="2">Belongs to the autoinducer-2 exporter (AI-2E) (TC 2.A.86) family.</text>
</comment>
<dbReference type="InterPro" id="IPR002549">
    <property type="entry name" value="AI-2E-like"/>
</dbReference>
<dbReference type="PANTHER" id="PTHR21716">
    <property type="entry name" value="TRANSMEMBRANE PROTEIN"/>
    <property type="match status" value="1"/>
</dbReference>
<comment type="caution">
    <text evidence="7">The sequence shown here is derived from an EMBL/GenBank/DDBJ whole genome shotgun (WGS) entry which is preliminary data.</text>
</comment>
<comment type="subcellular location">
    <subcellularLocation>
        <location evidence="1">Membrane</location>
        <topology evidence="1">Multi-pass membrane protein</topology>
    </subcellularLocation>
</comment>
<feature type="transmembrane region" description="Helical" evidence="6">
    <location>
        <begin position="299"/>
        <end position="329"/>
    </location>
</feature>
<evidence type="ECO:0000256" key="5">
    <source>
        <dbReference type="ARBA" id="ARBA00023136"/>
    </source>
</evidence>
<feature type="transmembrane region" description="Helical" evidence="6">
    <location>
        <begin position="67"/>
        <end position="87"/>
    </location>
</feature>
<dbReference type="RefSeq" id="WP_307184231.1">
    <property type="nucleotide sequence ID" value="NZ_JAUTBA010000001.1"/>
</dbReference>
<keyword evidence="3 6" id="KW-0812">Transmembrane</keyword>
<feature type="transmembrane region" description="Helical" evidence="6">
    <location>
        <begin position="240"/>
        <end position="259"/>
    </location>
</feature>
<feature type="transmembrane region" description="Helical" evidence="6">
    <location>
        <begin position="266"/>
        <end position="287"/>
    </location>
</feature>
<reference evidence="7 8" key="1">
    <citation type="submission" date="2023-07" db="EMBL/GenBank/DDBJ databases">
        <title>Functional and genomic diversity of the sorghum phyllosphere microbiome.</title>
        <authorList>
            <person name="Shade A."/>
        </authorList>
    </citation>
    <scope>NUCLEOTIDE SEQUENCE [LARGE SCALE GENOMIC DNA]</scope>
    <source>
        <strain evidence="7 8">SORGH_AS_0892</strain>
    </source>
</reference>
<feature type="transmembrane region" description="Helical" evidence="6">
    <location>
        <begin position="143"/>
        <end position="166"/>
    </location>
</feature>
<evidence type="ECO:0000256" key="4">
    <source>
        <dbReference type="ARBA" id="ARBA00022989"/>
    </source>
</evidence>
<dbReference type="EMBL" id="JAUTBA010000001">
    <property type="protein sequence ID" value="MDQ1148096.1"/>
    <property type="molecule type" value="Genomic_DNA"/>
</dbReference>
<feature type="transmembrane region" description="Helical" evidence="6">
    <location>
        <begin position="209"/>
        <end position="234"/>
    </location>
</feature>
<dbReference type="Pfam" id="PF01594">
    <property type="entry name" value="AI-2E_transport"/>
    <property type="match status" value="1"/>
</dbReference>
<name>A0ABU0TZH2_9SPHI</name>
<accession>A0ABU0TZH2</accession>
<evidence type="ECO:0000313" key="7">
    <source>
        <dbReference type="EMBL" id="MDQ1148096.1"/>
    </source>
</evidence>
<feature type="transmembrane region" description="Helical" evidence="6">
    <location>
        <begin position="36"/>
        <end position="55"/>
    </location>
</feature>
<protein>
    <submittedName>
        <fullName evidence="7">PurR-regulated permease PerM</fullName>
    </submittedName>
</protein>